<reference evidence="1" key="1">
    <citation type="journal article" date="2023" name="G3 (Bethesda)">
        <title>A reference genome for the long-term kleptoplast-retaining sea slug Elysia crispata morphotype clarki.</title>
        <authorList>
            <person name="Eastman K.E."/>
            <person name="Pendleton A.L."/>
            <person name="Shaikh M.A."/>
            <person name="Suttiyut T."/>
            <person name="Ogas R."/>
            <person name="Tomko P."/>
            <person name="Gavelis G."/>
            <person name="Widhalm J.R."/>
            <person name="Wisecaver J.H."/>
        </authorList>
    </citation>
    <scope>NUCLEOTIDE SEQUENCE</scope>
    <source>
        <strain evidence="1">ECLA1</strain>
    </source>
</reference>
<keyword evidence="2" id="KW-1185">Reference proteome</keyword>
<dbReference type="Proteomes" id="UP001283361">
    <property type="component" value="Unassembled WGS sequence"/>
</dbReference>
<gene>
    <name evidence="1" type="ORF">RRG08_011924</name>
</gene>
<dbReference type="EMBL" id="JAWDGP010006733">
    <property type="protein sequence ID" value="KAK3736187.1"/>
    <property type="molecule type" value="Genomic_DNA"/>
</dbReference>
<name>A0AAE0Y7W5_9GAST</name>
<evidence type="ECO:0000313" key="2">
    <source>
        <dbReference type="Proteomes" id="UP001283361"/>
    </source>
</evidence>
<accession>A0AAE0Y7W5</accession>
<proteinExistence type="predicted"/>
<comment type="caution">
    <text evidence="1">The sequence shown here is derived from an EMBL/GenBank/DDBJ whole genome shotgun (WGS) entry which is preliminary data.</text>
</comment>
<protein>
    <submittedName>
        <fullName evidence="1">Uncharacterized protein</fullName>
    </submittedName>
</protein>
<sequence length="82" mass="9083">MIPPPAISRAAIQSGMACRQATRLIGPRLLLIGTELQIFSSVVKFCNPSQNHIIQDEVPVYGRKDMKIYTETQKHSSSWAVG</sequence>
<dbReference type="AlphaFoldDB" id="A0AAE0Y7W5"/>
<organism evidence="1 2">
    <name type="scientific">Elysia crispata</name>
    <name type="common">lettuce slug</name>
    <dbReference type="NCBI Taxonomy" id="231223"/>
    <lineage>
        <taxon>Eukaryota</taxon>
        <taxon>Metazoa</taxon>
        <taxon>Spiralia</taxon>
        <taxon>Lophotrochozoa</taxon>
        <taxon>Mollusca</taxon>
        <taxon>Gastropoda</taxon>
        <taxon>Heterobranchia</taxon>
        <taxon>Euthyneura</taxon>
        <taxon>Panpulmonata</taxon>
        <taxon>Sacoglossa</taxon>
        <taxon>Placobranchoidea</taxon>
        <taxon>Plakobranchidae</taxon>
        <taxon>Elysia</taxon>
    </lineage>
</organism>
<evidence type="ECO:0000313" key="1">
    <source>
        <dbReference type="EMBL" id="KAK3736187.1"/>
    </source>
</evidence>